<sequence length="444" mass="49888">SQQFFTRATDNHTWYVHLFSHTFKKRYTLEQISKHPWVVNDPTPALTMEHLRAKFRATSPHMFLDRGITCWLNPLDYLNRNTSEFPAPHIDETGARIFSLVELSGSEHAAPAPLNEAGLEDGDLSSQQWVAPISVVDRLRLFNQLSDPSKMAEIDHDQCNRFTRANAPGSDGLESRLAKLGGTEHVHHPFDSSYYRQRGVTISLPARSFRQDVSQMRRPLDAQSALCEPPVCPADLPVSPPMQLFGHQAALTLGHGGKMRATSLSGREEEYAPNDQQTESHFTWHSGSRLAFSPAQVSDLSSGRRARTYESNMDAQGVDPKDEPSPIAYSNPILGRLPDSGAHRQPSSRIGRRITQWLASPFSSLRRRLRNRRHKDVRFGDVTFECPDTNDSAFSHSSDQTISTPTDPTGSLKGKRHRWLLQRTKSRNGAAPPMTNTANRRPTR</sequence>
<evidence type="ECO:0008006" key="4">
    <source>
        <dbReference type="Google" id="ProtNLM"/>
    </source>
</evidence>
<feature type="non-terminal residue" evidence="2">
    <location>
        <position position="444"/>
    </location>
</feature>
<dbReference type="EMBL" id="KV892582">
    <property type="protein sequence ID" value="OON20539.1"/>
    <property type="molecule type" value="Genomic_DNA"/>
</dbReference>
<feature type="region of interest" description="Disordered" evidence="1">
    <location>
        <begin position="390"/>
        <end position="444"/>
    </location>
</feature>
<keyword evidence="3" id="KW-1185">Reference proteome</keyword>
<evidence type="ECO:0000256" key="1">
    <source>
        <dbReference type="SAM" id="MobiDB-lite"/>
    </source>
</evidence>
<dbReference type="Proteomes" id="UP000243686">
    <property type="component" value="Unassembled WGS sequence"/>
</dbReference>
<protein>
    <recommendedName>
        <fullName evidence="4">Protein kinase domain-containing protein</fullName>
    </recommendedName>
</protein>
<gene>
    <name evidence="2" type="ORF">X801_03578</name>
</gene>
<organism evidence="2 3">
    <name type="scientific">Opisthorchis viverrini</name>
    <name type="common">Southeast Asian liver fluke</name>
    <dbReference type="NCBI Taxonomy" id="6198"/>
    <lineage>
        <taxon>Eukaryota</taxon>
        <taxon>Metazoa</taxon>
        <taxon>Spiralia</taxon>
        <taxon>Lophotrochozoa</taxon>
        <taxon>Platyhelminthes</taxon>
        <taxon>Trematoda</taxon>
        <taxon>Digenea</taxon>
        <taxon>Opisthorchiida</taxon>
        <taxon>Opisthorchiata</taxon>
        <taxon>Opisthorchiidae</taxon>
        <taxon>Opisthorchis</taxon>
    </lineage>
</organism>
<evidence type="ECO:0000313" key="3">
    <source>
        <dbReference type="Proteomes" id="UP000243686"/>
    </source>
</evidence>
<proteinExistence type="predicted"/>
<feature type="region of interest" description="Disordered" evidence="1">
    <location>
        <begin position="259"/>
        <end position="279"/>
    </location>
</feature>
<accession>A0A1S8X1F1</accession>
<feature type="compositionally biased region" description="Polar residues" evidence="1">
    <location>
        <begin position="434"/>
        <end position="444"/>
    </location>
</feature>
<feature type="region of interest" description="Disordered" evidence="1">
    <location>
        <begin position="295"/>
        <end position="325"/>
    </location>
</feature>
<feature type="compositionally biased region" description="Basic residues" evidence="1">
    <location>
        <begin position="413"/>
        <end position="426"/>
    </location>
</feature>
<feature type="non-terminal residue" evidence="2">
    <location>
        <position position="1"/>
    </location>
</feature>
<reference evidence="2 3" key="1">
    <citation type="submission" date="2015-03" db="EMBL/GenBank/DDBJ databases">
        <title>Draft genome of the nematode, Opisthorchis viverrini.</title>
        <authorList>
            <person name="Mitreva M."/>
        </authorList>
    </citation>
    <scope>NUCLEOTIDE SEQUENCE [LARGE SCALE GENOMIC DNA]</scope>
    <source>
        <strain evidence="2">Khon Kaen</strain>
    </source>
</reference>
<evidence type="ECO:0000313" key="2">
    <source>
        <dbReference type="EMBL" id="OON20539.1"/>
    </source>
</evidence>
<feature type="compositionally biased region" description="Polar residues" evidence="1">
    <location>
        <begin position="390"/>
        <end position="409"/>
    </location>
</feature>
<name>A0A1S8X1F1_OPIVI</name>
<dbReference type="AlphaFoldDB" id="A0A1S8X1F1"/>